<gene>
    <name evidence="3" type="ORF">CTI12_AA543360</name>
</gene>
<evidence type="ECO:0000256" key="1">
    <source>
        <dbReference type="SAM" id="MobiDB-lite"/>
    </source>
</evidence>
<keyword evidence="4" id="KW-1185">Reference proteome</keyword>
<dbReference type="Pfam" id="PF13966">
    <property type="entry name" value="zf-RVT"/>
    <property type="match status" value="1"/>
</dbReference>
<dbReference type="EMBL" id="PKPP01012320">
    <property type="protein sequence ID" value="PWA42580.1"/>
    <property type="molecule type" value="Genomic_DNA"/>
</dbReference>
<dbReference type="STRING" id="35608.A0A2U1L0T9"/>
<accession>A0A2U1L0T9</accession>
<sequence>MNLWSVLITLMGDDQVSGSAARPLDKLTPREGSTSPDRPNLLFDTVCTLTDLQYVVFHATVSSKGPLLFRLQTQDRMLKWNSNANLLCPLCSKGNDSHSHLFFKCEFTSEIWKVMKRRMRVQNIDDDWRNVIDKLSELDK</sequence>
<protein>
    <recommendedName>
        <fullName evidence="2">Reverse transcriptase zinc-binding domain-containing protein</fullName>
    </recommendedName>
</protein>
<feature type="region of interest" description="Disordered" evidence="1">
    <location>
        <begin position="18"/>
        <end position="37"/>
    </location>
</feature>
<proteinExistence type="predicted"/>
<organism evidence="3 4">
    <name type="scientific">Artemisia annua</name>
    <name type="common">Sweet wormwood</name>
    <dbReference type="NCBI Taxonomy" id="35608"/>
    <lineage>
        <taxon>Eukaryota</taxon>
        <taxon>Viridiplantae</taxon>
        <taxon>Streptophyta</taxon>
        <taxon>Embryophyta</taxon>
        <taxon>Tracheophyta</taxon>
        <taxon>Spermatophyta</taxon>
        <taxon>Magnoliopsida</taxon>
        <taxon>eudicotyledons</taxon>
        <taxon>Gunneridae</taxon>
        <taxon>Pentapetalae</taxon>
        <taxon>asterids</taxon>
        <taxon>campanulids</taxon>
        <taxon>Asterales</taxon>
        <taxon>Asteraceae</taxon>
        <taxon>Asteroideae</taxon>
        <taxon>Anthemideae</taxon>
        <taxon>Artemisiinae</taxon>
        <taxon>Artemisia</taxon>
    </lineage>
</organism>
<dbReference type="OrthoDB" id="1052344at2759"/>
<comment type="caution">
    <text evidence="3">The sequence shown here is derived from an EMBL/GenBank/DDBJ whole genome shotgun (WGS) entry which is preliminary data.</text>
</comment>
<dbReference type="AlphaFoldDB" id="A0A2U1L0T9"/>
<evidence type="ECO:0000313" key="4">
    <source>
        <dbReference type="Proteomes" id="UP000245207"/>
    </source>
</evidence>
<name>A0A2U1L0T9_ARTAN</name>
<reference evidence="3 4" key="1">
    <citation type="journal article" date="2018" name="Mol. Plant">
        <title>The genome of Artemisia annua provides insight into the evolution of Asteraceae family and artemisinin biosynthesis.</title>
        <authorList>
            <person name="Shen Q."/>
            <person name="Zhang L."/>
            <person name="Liao Z."/>
            <person name="Wang S."/>
            <person name="Yan T."/>
            <person name="Shi P."/>
            <person name="Liu M."/>
            <person name="Fu X."/>
            <person name="Pan Q."/>
            <person name="Wang Y."/>
            <person name="Lv Z."/>
            <person name="Lu X."/>
            <person name="Zhang F."/>
            <person name="Jiang W."/>
            <person name="Ma Y."/>
            <person name="Chen M."/>
            <person name="Hao X."/>
            <person name="Li L."/>
            <person name="Tang Y."/>
            <person name="Lv G."/>
            <person name="Zhou Y."/>
            <person name="Sun X."/>
            <person name="Brodelius P.E."/>
            <person name="Rose J.K.C."/>
            <person name="Tang K."/>
        </authorList>
    </citation>
    <scope>NUCLEOTIDE SEQUENCE [LARGE SCALE GENOMIC DNA]</scope>
    <source>
        <strain evidence="4">cv. Huhao1</strain>
        <tissue evidence="3">Leaf</tissue>
    </source>
</reference>
<feature type="domain" description="Reverse transcriptase zinc-binding" evidence="2">
    <location>
        <begin position="70"/>
        <end position="112"/>
    </location>
</feature>
<dbReference type="Proteomes" id="UP000245207">
    <property type="component" value="Unassembled WGS sequence"/>
</dbReference>
<evidence type="ECO:0000259" key="2">
    <source>
        <dbReference type="Pfam" id="PF13966"/>
    </source>
</evidence>
<evidence type="ECO:0000313" key="3">
    <source>
        <dbReference type="EMBL" id="PWA42580.1"/>
    </source>
</evidence>
<dbReference type="InterPro" id="IPR026960">
    <property type="entry name" value="RVT-Znf"/>
</dbReference>